<accession>A0A6J6QCS9</accession>
<dbReference type="EMBL" id="CAFBLR010000129">
    <property type="protein sequence ID" value="CAB4880057.1"/>
    <property type="molecule type" value="Genomic_DNA"/>
</dbReference>
<dbReference type="SUPFAM" id="SSF89796">
    <property type="entry name" value="CoA-transferase family III (CaiB/BaiF)"/>
    <property type="match status" value="1"/>
</dbReference>
<evidence type="ECO:0000313" key="5">
    <source>
        <dbReference type="EMBL" id="CAB5058521.1"/>
    </source>
</evidence>
<evidence type="ECO:0000313" key="4">
    <source>
        <dbReference type="EMBL" id="CAB4880057.1"/>
    </source>
</evidence>
<sequence length="398" mass="43380">MTGPLQGYRIVDISQVVSGPLATMMLADQGADVIKVEPTVGGDIVRANQVNIGGITPLVANMNRGKRGVAVDVALPDGLEFLLRLCDTADVFVQNFRPGVCDRLGFGKQAMMARNPDLIYVDVSGYGQSGPYSNRRVYDPVIQGLTGHVAAQVNPEVPFADVHRTIVADKSTSYTVAQAITAALLARERGLVRGQVIDVAMIDAALAFFWPDGMMSRTILDDPLFAQRPTLSQTMRVTRCGEGQLIYFAGTDKERHGLFRALGHPEWCEDPRFSNIQAVLKPENFVALGEVLEAAFLEWDSEELLPRLLAEEVPCGPVHTLDSLINDEQLAHNNTFWEWEHPTAGPMRQVRPAPRFSGTPLEPNASVPLLGEHNEEVALSLGYSSEQIAGLRAKGVLS</sequence>
<dbReference type="EMBL" id="CAFBQP010000023">
    <property type="protein sequence ID" value="CAB5058521.1"/>
    <property type="molecule type" value="Genomic_DNA"/>
</dbReference>
<evidence type="ECO:0000256" key="1">
    <source>
        <dbReference type="ARBA" id="ARBA00022679"/>
    </source>
</evidence>
<reference evidence="2" key="1">
    <citation type="submission" date="2020-05" db="EMBL/GenBank/DDBJ databases">
        <authorList>
            <person name="Chiriac C."/>
            <person name="Salcher M."/>
            <person name="Ghai R."/>
            <person name="Kavagutti S V."/>
        </authorList>
    </citation>
    <scope>NUCLEOTIDE SEQUENCE</scope>
</reference>
<evidence type="ECO:0000313" key="2">
    <source>
        <dbReference type="EMBL" id="CAB4709047.1"/>
    </source>
</evidence>
<dbReference type="Pfam" id="PF02515">
    <property type="entry name" value="CoA_transf_3"/>
    <property type="match status" value="1"/>
</dbReference>
<evidence type="ECO:0000313" key="3">
    <source>
        <dbReference type="EMBL" id="CAB4742482.1"/>
    </source>
</evidence>
<dbReference type="PANTHER" id="PTHR48207:SF3">
    <property type="entry name" value="SUCCINATE--HYDROXYMETHYLGLUTARATE COA-TRANSFERASE"/>
    <property type="match status" value="1"/>
</dbReference>
<keyword evidence="1" id="KW-0808">Transferase</keyword>
<dbReference type="PANTHER" id="PTHR48207">
    <property type="entry name" value="SUCCINATE--HYDROXYMETHYLGLUTARATE COA-TRANSFERASE"/>
    <property type="match status" value="1"/>
</dbReference>
<dbReference type="Gene3D" id="3.40.50.10540">
    <property type="entry name" value="Crotonobetainyl-coa:carnitine coa-transferase, domain 1"/>
    <property type="match status" value="1"/>
</dbReference>
<dbReference type="EMBL" id="CAEZYY010000004">
    <property type="protein sequence ID" value="CAB4742482.1"/>
    <property type="molecule type" value="Genomic_DNA"/>
</dbReference>
<dbReference type="InterPro" id="IPR044855">
    <property type="entry name" value="CoA-Trfase_III_dom3_sf"/>
</dbReference>
<dbReference type="InterPro" id="IPR003673">
    <property type="entry name" value="CoA-Trfase_fam_III"/>
</dbReference>
<dbReference type="EMBL" id="CAEZXX010000061">
    <property type="protein sequence ID" value="CAB4709047.1"/>
    <property type="molecule type" value="Genomic_DNA"/>
</dbReference>
<dbReference type="AlphaFoldDB" id="A0A6J6QCS9"/>
<dbReference type="GO" id="GO:0008410">
    <property type="term" value="F:CoA-transferase activity"/>
    <property type="evidence" value="ECO:0007669"/>
    <property type="project" value="TreeGrafter"/>
</dbReference>
<dbReference type="InterPro" id="IPR050483">
    <property type="entry name" value="CoA-transferase_III_domain"/>
</dbReference>
<dbReference type="Gene3D" id="3.30.1540.10">
    <property type="entry name" value="formyl-coa transferase, domain 3"/>
    <property type="match status" value="1"/>
</dbReference>
<name>A0A6J6QCS9_9ZZZZ</name>
<protein>
    <submittedName>
        <fullName evidence="2">Unannotated protein</fullName>
    </submittedName>
</protein>
<dbReference type="InterPro" id="IPR023606">
    <property type="entry name" value="CoA-Trfase_III_dom_1_sf"/>
</dbReference>
<gene>
    <name evidence="2" type="ORF">UFOPK2602_01038</name>
    <name evidence="3" type="ORF">UFOPK2806_00477</name>
    <name evidence="4" type="ORF">UFOPK3417_01284</name>
    <name evidence="5" type="ORF">UFOPK4306_00787</name>
</gene>
<organism evidence="2">
    <name type="scientific">freshwater metagenome</name>
    <dbReference type="NCBI Taxonomy" id="449393"/>
    <lineage>
        <taxon>unclassified sequences</taxon>
        <taxon>metagenomes</taxon>
        <taxon>ecological metagenomes</taxon>
    </lineage>
</organism>
<proteinExistence type="predicted"/>